<evidence type="ECO:0000313" key="4">
    <source>
        <dbReference type="Proteomes" id="UP000282674"/>
    </source>
</evidence>
<dbReference type="PANTHER" id="PTHR18964:SF149">
    <property type="entry name" value="BIFUNCTIONAL UDP-N-ACETYLGLUCOSAMINE 2-EPIMERASE_N-ACETYLMANNOSAMINE KINASE"/>
    <property type="match status" value="1"/>
</dbReference>
<dbReference type="Gene3D" id="3.30.420.40">
    <property type="match status" value="3"/>
</dbReference>
<dbReference type="PANTHER" id="PTHR18964">
    <property type="entry name" value="ROK (REPRESSOR, ORF, KINASE) FAMILY"/>
    <property type="match status" value="1"/>
</dbReference>
<dbReference type="InterPro" id="IPR043129">
    <property type="entry name" value="ATPase_NBD"/>
</dbReference>
<feature type="domain" description="HTH marR-type" evidence="2">
    <location>
        <begin position="29"/>
        <end position="80"/>
    </location>
</feature>
<organism evidence="3 4">
    <name type="scientific">Actinomadura harenae</name>
    <dbReference type="NCBI Taxonomy" id="2483351"/>
    <lineage>
        <taxon>Bacteria</taxon>
        <taxon>Bacillati</taxon>
        <taxon>Actinomycetota</taxon>
        <taxon>Actinomycetes</taxon>
        <taxon>Streptosporangiales</taxon>
        <taxon>Thermomonosporaceae</taxon>
        <taxon>Actinomadura</taxon>
    </lineage>
</organism>
<proteinExistence type="inferred from homology"/>
<dbReference type="InterPro" id="IPR036390">
    <property type="entry name" value="WH_DNA-bd_sf"/>
</dbReference>
<dbReference type="EMBL" id="RFFG01000016">
    <property type="protein sequence ID" value="RMI44883.1"/>
    <property type="molecule type" value="Genomic_DNA"/>
</dbReference>
<sequence>MHHPPEVDVADEGYLAGPQALLGSLNARAVLDALDRSDEPRARPDLVRATGLSKPTVTKALDALLAHGVVSEAGIDTDRRGPAATLYTVDPGHGHALGVQIGHRRVRVCVIDLAGAELSRAEADVGGETADSPKALADAVARTAERACTDAGIAADRPAHAVVGVPAIVGADRRTIRVGRGLPRSGEGLVAALDDALPVPFVLENDANLAALAERRVGTVRDLDDFVVLRLGTGLGAGVFLGGRLHRGIAGGAGEVGFLPQPGVPLGESVLARRTVDPDGETFARAAAGDAEALAWTREYARALAQVVAAVSLIVEPGVFVVNAPDTADGPDRAGGHTLVRLVEELLAELAPELVCQLRLSGVPHDTAVLGGAGWLARDELKERLFAAASRAPLHPRPPTPEHS</sequence>
<keyword evidence="4" id="KW-1185">Reference proteome</keyword>
<dbReference type="SUPFAM" id="SSF53067">
    <property type="entry name" value="Actin-like ATPase domain"/>
    <property type="match status" value="1"/>
</dbReference>
<evidence type="ECO:0000256" key="1">
    <source>
        <dbReference type="ARBA" id="ARBA00006479"/>
    </source>
</evidence>
<comment type="similarity">
    <text evidence="1">Belongs to the ROK (NagC/XylR) family.</text>
</comment>
<reference evidence="3 4" key="1">
    <citation type="submission" date="2018-10" db="EMBL/GenBank/DDBJ databases">
        <title>Isolation from soil.</title>
        <authorList>
            <person name="Hu J."/>
        </authorList>
    </citation>
    <scope>NUCLEOTIDE SEQUENCE [LARGE SCALE GENOMIC DNA]</scope>
    <source>
        <strain evidence="3 4">NEAU-Ht49</strain>
    </source>
</reference>
<name>A0A3M2M7Q4_9ACTN</name>
<dbReference type="InterPro" id="IPR036388">
    <property type="entry name" value="WH-like_DNA-bd_sf"/>
</dbReference>
<dbReference type="Pfam" id="PF00480">
    <property type="entry name" value="ROK"/>
    <property type="match status" value="1"/>
</dbReference>
<gene>
    <name evidence="3" type="ORF">EBO15_11410</name>
</gene>
<protein>
    <submittedName>
        <fullName evidence="3">ROK family transcriptional regulator</fullName>
    </submittedName>
</protein>
<dbReference type="GO" id="GO:0003700">
    <property type="term" value="F:DNA-binding transcription factor activity"/>
    <property type="evidence" value="ECO:0007669"/>
    <property type="project" value="InterPro"/>
</dbReference>
<dbReference type="Gene3D" id="1.10.10.10">
    <property type="entry name" value="Winged helix-like DNA-binding domain superfamily/Winged helix DNA-binding domain"/>
    <property type="match status" value="1"/>
</dbReference>
<dbReference type="InterPro" id="IPR000835">
    <property type="entry name" value="HTH_MarR-typ"/>
</dbReference>
<dbReference type="SUPFAM" id="SSF46785">
    <property type="entry name" value="Winged helix' DNA-binding domain"/>
    <property type="match status" value="1"/>
</dbReference>
<accession>A0A3M2M7Q4</accession>
<dbReference type="Proteomes" id="UP000282674">
    <property type="component" value="Unassembled WGS sequence"/>
</dbReference>
<dbReference type="AlphaFoldDB" id="A0A3M2M7Q4"/>
<evidence type="ECO:0000313" key="3">
    <source>
        <dbReference type="EMBL" id="RMI44883.1"/>
    </source>
</evidence>
<comment type="caution">
    <text evidence="3">The sequence shown here is derived from an EMBL/GenBank/DDBJ whole genome shotgun (WGS) entry which is preliminary data.</text>
</comment>
<evidence type="ECO:0000259" key="2">
    <source>
        <dbReference type="Pfam" id="PF12802"/>
    </source>
</evidence>
<dbReference type="CDD" id="cd23763">
    <property type="entry name" value="ASKHA_ATPase_ROK"/>
    <property type="match status" value="1"/>
</dbReference>
<dbReference type="Pfam" id="PF12802">
    <property type="entry name" value="MarR_2"/>
    <property type="match status" value="1"/>
</dbReference>
<dbReference type="InterPro" id="IPR000600">
    <property type="entry name" value="ROK"/>
</dbReference>